<gene>
    <name evidence="20 22" type="ORF">CBG06559</name>
    <name evidence="20" type="ORF">CBG_06559</name>
</gene>
<dbReference type="OMA" id="CANSTFK"/>
<feature type="transmembrane region" description="Helical" evidence="17">
    <location>
        <begin position="681"/>
        <end position="707"/>
    </location>
</feature>
<comment type="subcellular location">
    <subcellularLocation>
        <location evidence="2">Cell membrane</location>
        <topology evidence="2">Single-pass type I membrane protein</topology>
    </subcellularLocation>
</comment>
<accession>A8X2I9</accession>
<dbReference type="GO" id="GO:0004672">
    <property type="term" value="F:protein kinase activity"/>
    <property type="evidence" value="ECO:0007669"/>
    <property type="project" value="InterPro"/>
</dbReference>
<evidence type="ECO:0000256" key="15">
    <source>
        <dbReference type="RuleBase" id="RU000405"/>
    </source>
</evidence>
<sequence>MLDCFLLHFSHFLHLFSNKNRHRCLSHKCSQSTRTDNFSHYKYSFVNYLNMQWMLLLKGKSQLHRISKAPDTENEAPYFKQNVKRMIHFRGFLKCLIAFCYSVLVLYIYMLIKAGSAYYSYNVSSQLEIIIFHTTNSALLIISICSGWFYYHLYKIVKNLEIGNANKAKFLLYQFGPIHTVLLIHSFAHFIGSILLKLSIITDMTEIECYLAIIFLPIIPAYTKTVNVGLLFSKDVQSVNRAVGYRTSAAAVLVARDRVRAEHLLDEYDFNFTIKFDECSESLAAGKVVELINQDDVDVIIGPTCNRAGVATASLAAYYNVPVFQWGLTTTADIGNFTRYPTTSTLSLDTHSMANAMRDVLQRFDWEEFVFIYSNDGDDEKCASMKDDMEKMSVETKDVTLAYMYQIQTVTMESLKKALTEVAKRGRIIANCFASGKGFKKAFVSATVLAGMSTDEYVYIFAEPKSRGFYVDEEDGSRHYSWDDTDGSFVTGLSNEQIREAYSRVLFICDNMGEPVTITEQFQNFSNQVIKRMSEAPFNCIEDCANSTFKVSATYSGQLFDAFYAYAVALNKSLTKNPGITDLKNGSMISGQIAMTFKGVGGNDISLDDTGSRIVRVFMFAMNSSLLPYLAADMLVSVDNVEYTSYYTSESELWKGGPRPLSRPICGFSGTECPPDFVRDYLTYVIIAVVIVSVAIFAGCAGLCYTVHIKRLEMQRQDLLWQVSFLELTQIQSKSKADASQHSFASGPSTATKITVESRSETTNFIFYFYKQEILAGMKHELMQIFDQDQKSEFRQIRNFDNDNLNKFIGLCLDGPQLLSLWRFCSRGSLSDVISKSSMQMDSFFMFSLIRDISNGLSFIHNSFLGFHGHLTSRCCLIDDRWQIKISGYGLKSIRSFEKPNPKDLLWTAPEHLRNENNERTSEGDIYSFGIICSEILTRSSAFDMENRKEKPDVIIYQVKKGGHNPMRPSLETMESVEVNPALLHLIRDCWTERPSERPNIDQVRGHLNSMRDSRKSNLMDHVFNMLETYAQTLEEEVSDRTKELVEEKKKSDVLLYRMLPKMVADKLKLGQAVEPETFEQVTIFFSDVVQFTNLAAKCTPLQVVETIGDGYLCVSGLPHRNGNEHIRHIAKMSLGFLTSLKFFRVQHLPNERINLRIGINCGSVVAGVVGLTMPRYCLFGDAVNTASRMESNGKPGQIHVTADANRMLTEVVGGFRTESRGEVLIKGKGVMETYWLLGEQSSVSQRKIQTSESPRRPSIRSISPIIDQKLMETSGKGLYSEYKDVNNGNV</sequence>
<dbReference type="GO" id="GO:0005524">
    <property type="term" value="F:ATP binding"/>
    <property type="evidence" value="ECO:0007669"/>
    <property type="project" value="InterPro"/>
</dbReference>
<keyword evidence="5 17" id="KW-0812">Transmembrane</keyword>
<dbReference type="GO" id="GO:0035556">
    <property type="term" value="P:intracellular signal transduction"/>
    <property type="evidence" value="ECO:0007669"/>
    <property type="project" value="InterPro"/>
</dbReference>
<evidence type="ECO:0000256" key="4">
    <source>
        <dbReference type="ARBA" id="ARBA00022475"/>
    </source>
</evidence>
<evidence type="ECO:0000256" key="10">
    <source>
        <dbReference type="ARBA" id="ARBA00023136"/>
    </source>
</evidence>
<keyword evidence="13 15" id="KW-0456">Lyase</keyword>
<evidence type="ECO:0000256" key="2">
    <source>
        <dbReference type="ARBA" id="ARBA00004251"/>
    </source>
</evidence>
<feature type="domain" description="Protein kinase" evidence="18">
    <location>
        <begin position="714"/>
        <end position="1010"/>
    </location>
</feature>
<name>A8X2I9_CAEBR</name>
<dbReference type="PANTHER" id="PTHR11920:SF40">
    <property type="entry name" value="RECEPTOR-TYPE GUANYLATE CYCLASE GCY-14-RELATED"/>
    <property type="match status" value="1"/>
</dbReference>
<evidence type="ECO:0000256" key="3">
    <source>
        <dbReference type="ARBA" id="ARBA00012202"/>
    </source>
</evidence>
<dbReference type="GeneID" id="8589484"/>
<dbReference type="Gene3D" id="1.10.510.10">
    <property type="entry name" value="Transferase(Phosphotransferase) domain 1"/>
    <property type="match status" value="1"/>
</dbReference>
<dbReference type="Pfam" id="PF00211">
    <property type="entry name" value="Guanylate_cyc"/>
    <property type="match status" value="1"/>
</dbReference>
<protein>
    <recommendedName>
        <fullName evidence="3 16">Guanylate cyclase</fullName>
        <ecNumber evidence="3 16">4.6.1.2</ecNumber>
    </recommendedName>
</protein>
<evidence type="ECO:0000259" key="18">
    <source>
        <dbReference type="PROSITE" id="PS50011"/>
    </source>
</evidence>
<dbReference type="PROSITE" id="PS50011">
    <property type="entry name" value="PROTEIN_KINASE_DOM"/>
    <property type="match status" value="1"/>
</dbReference>
<dbReference type="GO" id="GO:0007168">
    <property type="term" value="P:receptor guanylyl cyclase signaling pathway"/>
    <property type="evidence" value="ECO:0000318"/>
    <property type="project" value="GO_Central"/>
</dbReference>
<dbReference type="InParanoid" id="A8X2I9"/>
<keyword evidence="10 17" id="KW-0472">Membrane</keyword>
<keyword evidence="21" id="KW-1185">Reference proteome</keyword>
<dbReference type="SMART" id="SM00044">
    <property type="entry name" value="CYCc"/>
    <property type="match status" value="1"/>
</dbReference>
<dbReference type="HOGENOM" id="CLU_001072_1_3_1"/>
<evidence type="ECO:0000256" key="11">
    <source>
        <dbReference type="ARBA" id="ARBA00023170"/>
    </source>
</evidence>
<reference evidence="20 21" key="1">
    <citation type="journal article" date="2003" name="PLoS Biol.">
        <title>The genome sequence of Caenorhabditis briggsae: a platform for comparative genomics.</title>
        <authorList>
            <person name="Stein L.D."/>
            <person name="Bao Z."/>
            <person name="Blasiar D."/>
            <person name="Blumenthal T."/>
            <person name="Brent M.R."/>
            <person name="Chen N."/>
            <person name="Chinwalla A."/>
            <person name="Clarke L."/>
            <person name="Clee C."/>
            <person name="Coghlan A."/>
            <person name="Coulson A."/>
            <person name="D'Eustachio P."/>
            <person name="Fitch D.H."/>
            <person name="Fulton L.A."/>
            <person name="Fulton R.E."/>
            <person name="Griffiths-Jones S."/>
            <person name="Harris T.W."/>
            <person name="Hillier L.W."/>
            <person name="Kamath R."/>
            <person name="Kuwabara P.E."/>
            <person name="Mardis E.R."/>
            <person name="Marra M.A."/>
            <person name="Miner T.L."/>
            <person name="Minx P."/>
            <person name="Mullikin J.C."/>
            <person name="Plumb R.W."/>
            <person name="Rogers J."/>
            <person name="Schein J.E."/>
            <person name="Sohrmann M."/>
            <person name="Spieth J."/>
            <person name="Stajich J.E."/>
            <person name="Wei C."/>
            <person name="Willey D."/>
            <person name="Wilson R.K."/>
            <person name="Durbin R."/>
            <person name="Waterston R.H."/>
        </authorList>
    </citation>
    <scope>NUCLEOTIDE SEQUENCE [LARGE SCALE GENOMIC DNA]</scope>
    <source>
        <strain evidence="20 21">AF16</strain>
    </source>
</reference>
<dbReference type="GO" id="GO:0005525">
    <property type="term" value="F:GTP binding"/>
    <property type="evidence" value="ECO:0007669"/>
    <property type="project" value="UniProtKB-KW"/>
</dbReference>
<reference evidence="20 21" key="2">
    <citation type="journal article" date="2011" name="PLoS Genet.">
        <title>Caenorhabditis briggsae recombinant inbred line genotypes reveal inter-strain incompatibility and the evolution of recombination.</title>
        <authorList>
            <person name="Ross J.A."/>
            <person name="Koboldt D.C."/>
            <person name="Staisch J.E."/>
            <person name="Chamberlin H.M."/>
            <person name="Gupta B.P."/>
            <person name="Miller R.D."/>
            <person name="Baird S.E."/>
            <person name="Haag E.S."/>
        </authorList>
    </citation>
    <scope>NUCLEOTIDE SEQUENCE [LARGE SCALE GENOMIC DNA]</scope>
    <source>
        <strain evidence="20 21">AF16</strain>
    </source>
</reference>
<evidence type="ECO:0000256" key="9">
    <source>
        <dbReference type="ARBA" id="ARBA00023134"/>
    </source>
</evidence>
<dbReference type="EC" id="4.6.1.2" evidence="3 16"/>
<comment type="similarity">
    <text evidence="15">Belongs to the adenylyl cyclase class-4/guanylyl cyclase family.</text>
</comment>
<evidence type="ECO:0000256" key="1">
    <source>
        <dbReference type="ARBA" id="ARBA00001436"/>
    </source>
</evidence>
<keyword evidence="11" id="KW-0675">Receptor</keyword>
<evidence type="ECO:0000256" key="12">
    <source>
        <dbReference type="ARBA" id="ARBA00023180"/>
    </source>
</evidence>
<keyword evidence="4" id="KW-1003">Cell membrane</keyword>
<dbReference type="Gene3D" id="3.30.70.1230">
    <property type="entry name" value="Nucleotide cyclase"/>
    <property type="match status" value="1"/>
</dbReference>
<keyword evidence="12" id="KW-0325">Glycoprotein</keyword>
<keyword evidence="9" id="KW-0342">GTP-binding</keyword>
<dbReference type="Pfam" id="PF07714">
    <property type="entry name" value="PK_Tyr_Ser-Thr"/>
    <property type="match status" value="1"/>
</dbReference>
<dbReference type="KEGG" id="cbr:CBG_06559"/>
<dbReference type="GO" id="GO:0005886">
    <property type="term" value="C:plasma membrane"/>
    <property type="evidence" value="ECO:0000318"/>
    <property type="project" value="GO_Central"/>
</dbReference>
<dbReference type="CDD" id="cd07302">
    <property type="entry name" value="CHD"/>
    <property type="match status" value="1"/>
</dbReference>
<dbReference type="InterPro" id="IPR029787">
    <property type="entry name" value="Nucleotide_cyclase"/>
</dbReference>
<dbReference type="PANTHER" id="PTHR11920">
    <property type="entry name" value="GUANYLYL CYCLASE"/>
    <property type="match status" value="1"/>
</dbReference>
<keyword evidence="8 17" id="KW-1133">Transmembrane helix</keyword>
<evidence type="ECO:0000256" key="6">
    <source>
        <dbReference type="ARBA" id="ARBA00022729"/>
    </source>
</evidence>
<dbReference type="FunFam" id="3.40.50.2300:FF:000241">
    <property type="entry name" value="Guanylate cyclase"/>
    <property type="match status" value="1"/>
</dbReference>
<dbReference type="FunFam" id="1.10.510.10:FF:000704">
    <property type="entry name" value="Guanylate cyclase"/>
    <property type="match status" value="1"/>
</dbReference>
<dbReference type="PROSITE" id="PS00452">
    <property type="entry name" value="GUANYLATE_CYCLASE_1"/>
    <property type="match status" value="1"/>
</dbReference>
<dbReference type="InterPro" id="IPR001828">
    <property type="entry name" value="ANF_lig-bd_rcpt"/>
</dbReference>
<evidence type="ECO:0000256" key="7">
    <source>
        <dbReference type="ARBA" id="ARBA00022741"/>
    </source>
</evidence>
<comment type="catalytic activity">
    <reaction evidence="1 16">
        <text>GTP = 3',5'-cyclic GMP + diphosphate</text>
        <dbReference type="Rhea" id="RHEA:13665"/>
        <dbReference type="ChEBI" id="CHEBI:33019"/>
        <dbReference type="ChEBI" id="CHEBI:37565"/>
        <dbReference type="ChEBI" id="CHEBI:57746"/>
        <dbReference type="EC" id="4.6.1.2"/>
    </reaction>
</comment>
<dbReference type="PROSITE" id="PS50125">
    <property type="entry name" value="GUANYLATE_CYCLASE_2"/>
    <property type="match status" value="1"/>
</dbReference>
<proteinExistence type="inferred from homology"/>
<evidence type="ECO:0000256" key="16">
    <source>
        <dbReference type="RuleBase" id="RU003431"/>
    </source>
</evidence>
<feature type="domain" description="Guanylate cyclase" evidence="19">
    <location>
        <begin position="1054"/>
        <end position="1191"/>
    </location>
</feature>
<dbReference type="RefSeq" id="XP_002647485.1">
    <property type="nucleotide sequence ID" value="XM_002647439.1"/>
</dbReference>
<dbReference type="GO" id="GO:0001653">
    <property type="term" value="F:peptide receptor activity"/>
    <property type="evidence" value="ECO:0000318"/>
    <property type="project" value="GO_Central"/>
</dbReference>
<dbReference type="eggNOG" id="KOG1023">
    <property type="taxonomic scope" value="Eukaryota"/>
</dbReference>
<dbReference type="SUPFAM" id="SSF55073">
    <property type="entry name" value="Nucleotide cyclase"/>
    <property type="match status" value="1"/>
</dbReference>
<dbReference type="InterPro" id="IPR028082">
    <property type="entry name" value="Peripla_BP_I"/>
</dbReference>
<dbReference type="FunFam" id="3.30.70.1230:FF:000200">
    <property type="entry name" value="Guanylate cyclase"/>
    <property type="match status" value="1"/>
</dbReference>
<organism evidence="20 21">
    <name type="scientific">Caenorhabditis briggsae</name>
    <dbReference type="NCBI Taxonomy" id="6238"/>
    <lineage>
        <taxon>Eukaryota</taxon>
        <taxon>Metazoa</taxon>
        <taxon>Ecdysozoa</taxon>
        <taxon>Nematoda</taxon>
        <taxon>Chromadorea</taxon>
        <taxon>Rhabditida</taxon>
        <taxon>Rhabditina</taxon>
        <taxon>Rhabditomorpha</taxon>
        <taxon>Rhabditoidea</taxon>
        <taxon>Rhabditidae</taxon>
        <taxon>Peloderinae</taxon>
        <taxon>Caenorhabditis</taxon>
    </lineage>
</organism>
<dbReference type="Gene3D" id="3.40.50.2300">
    <property type="match status" value="2"/>
</dbReference>
<feature type="transmembrane region" description="Helical" evidence="17">
    <location>
        <begin position="171"/>
        <end position="196"/>
    </location>
</feature>
<feature type="transmembrane region" description="Helical" evidence="17">
    <location>
        <begin position="91"/>
        <end position="110"/>
    </location>
</feature>
<evidence type="ECO:0000259" key="19">
    <source>
        <dbReference type="PROSITE" id="PS50125"/>
    </source>
</evidence>
<dbReference type="GO" id="GO:0006182">
    <property type="term" value="P:cGMP biosynthetic process"/>
    <property type="evidence" value="ECO:0000318"/>
    <property type="project" value="GO_Central"/>
</dbReference>
<dbReference type="InterPro" id="IPR011009">
    <property type="entry name" value="Kinase-like_dom_sf"/>
</dbReference>
<feature type="transmembrane region" description="Helical" evidence="17">
    <location>
        <begin position="130"/>
        <end position="151"/>
    </location>
</feature>
<evidence type="ECO:0000256" key="14">
    <source>
        <dbReference type="ARBA" id="ARBA00023293"/>
    </source>
</evidence>
<evidence type="ECO:0000256" key="13">
    <source>
        <dbReference type="ARBA" id="ARBA00023239"/>
    </source>
</evidence>
<dbReference type="SUPFAM" id="SSF53822">
    <property type="entry name" value="Periplasmic binding protein-like I"/>
    <property type="match status" value="1"/>
</dbReference>
<dbReference type="Pfam" id="PF01094">
    <property type="entry name" value="ANF_receptor"/>
    <property type="match status" value="1"/>
</dbReference>
<dbReference type="InterPro" id="IPR001245">
    <property type="entry name" value="Ser-Thr/Tyr_kinase_cat_dom"/>
</dbReference>
<evidence type="ECO:0000313" key="20">
    <source>
        <dbReference type="EMBL" id="CAP26849.1"/>
    </source>
</evidence>
<evidence type="ECO:0000256" key="17">
    <source>
        <dbReference type="SAM" id="Phobius"/>
    </source>
</evidence>
<dbReference type="EMBL" id="HE601320">
    <property type="protein sequence ID" value="CAP26849.1"/>
    <property type="molecule type" value="Genomic_DNA"/>
</dbReference>
<keyword evidence="7" id="KW-0547">Nucleotide-binding</keyword>
<keyword evidence="14 16" id="KW-0141">cGMP biosynthesis</keyword>
<dbReference type="InterPro" id="IPR050401">
    <property type="entry name" value="Cyclic_nucleotide_synthase"/>
</dbReference>
<dbReference type="InterPro" id="IPR001054">
    <property type="entry name" value="A/G_cyclase"/>
</dbReference>
<evidence type="ECO:0000256" key="5">
    <source>
        <dbReference type="ARBA" id="ARBA00022692"/>
    </source>
</evidence>
<dbReference type="Gene3D" id="6.10.250.780">
    <property type="match status" value="1"/>
</dbReference>
<dbReference type="WormBase" id="CBG06559">
    <property type="protein sequence ID" value="CBP47886"/>
    <property type="gene ID" value="WBGene00028819"/>
</dbReference>
<dbReference type="SUPFAM" id="SSF56112">
    <property type="entry name" value="Protein kinase-like (PK-like)"/>
    <property type="match status" value="1"/>
</dbReference>
<dbReference type="InterPro" id="IPR000719">
    <property type="entry name" value="Prot_kinase_dom"/>
</dbReference>
<dbReference type="CTD" id="8589484"/>
<evidence type="ECO:0000313" key="21">
    <source>
        <dbReference type="Proteomes" id="UP000008549"/>
    </source>
</evidence>
<evidence type="ECO:0000313" key="22">
    <source>
        <dbReference type="WormBase" id="CBG06559"/>
    </source>
</evidence>
<evidence type="ECO:0000256" key="8">
    <source>
        <dbReference type="ARBA" id="ARBA00022989"/>
    </source>
</evidence>
<dbReference type="Proteomes" id="UP000008549">
    <property type="component" value="Unassembled WGS sequence"/>
</dbReference>
<dbReference type="InterPro" id="IPR018297">
    <property type="entry name" value="A/G_cyclase_CS"/>
</dbReference>
<dbReference type="FunFam" id="3.40.50.2300:FF:000547">
    <property type="entry name" value="Guanylate cyclase"/>
    <property type="match status" value="1"/>
</dbReference>
<dbReference type="GO" id="GO:0004383">
    <property type="term" value="F:guanylate cyclase activity"/>
    <property type="evidence" value="ECO:0000318"/>
    <property type="project" value="GO_Central"/>
</dbReference>
<dbReference type="CDD" id="cd06352">
    <property type="entry name" value="PBP1_NPR_GC-like"/>
    <property type="match status" value="1"/>
</dbReference>
<keyword evidence="6" id="KW-0732">Signal</keyword>